<gene>
    <name evidence="2" type="ORF">METZ01_LOCUS197361</name>
</gene>
<feature type="compositionally biased region" description="Basic residues" evidence="1">
    <location>
        <begin position="70"/>
        <end position="79"/>
    </location>
</feature>
<dbReference type="EMBL" id="UINC01042200">
    <property type="protein sequence ID" value="SVB44507.1"/>
    <property type="molecule type" value="Genomic_DNA"/>
</dbReference>
<evidence type="ECO:0000256" key="1">
    <source>
        <dbReference type="SAM" id="MobiDB-lite"/>
    </source>
</evidence>
<name>A0A382E3S7_9ZZZZ</name>
<evidence type="ECO:0000313" key="2">
    <source>
        <dbReference type="EMBL" id="SVB44507.1"/>
    </source>
</evidence>
<organism evidence="2">
    <name type="scientific">marine metagenome</name>
    <dbReference type="NCBI Taxonomy" id="408172"/>
    <lineage>
        <taxon>unclassified sequences</taxon>
        <taxon>metagenomes</taxon>
        <taxon>ecological metagenomes</taxon>
    </lineage>
</organism>
<dbReference type="AlphaFoldDB" id="A0A382E3S7"/>
<feature type="compositionally biased region" description="Basic and acidic residues" evidence="1">
    <location>
        <begin position="81"/>
        <end position="94"/>
    </location>
</feature>
<accession>A0A382E3S7</accession>
<feature type="region of interest" description="Disordered" evidence="1">
    <location>
        <begin position="69"/>
        <end position="132"/>
    </location>
</feature>
<reference evidence="2" key="1">
    <citation type="submission" date="2018-05" db="EMBL/GenBank/DDBJ databases">
        <authorList>
            <person name="Lanie J.A."/>
            <person name="Ng W.-L."/>
            <person name="Kazmierczak K.M."/>
            <person name="Andrzejewski T.M."/>
            <person name="Davidsen T.M."/>
            <person name="Wayne K.J."/>
            <person name="Tettelin H."/>
            <person name="Glass J.I."/>
            <person name="Rusch D."/>
            <person name="Podicherti R."/>
            <person name="Tsui H.-C.T."/>
            <person name="Winkler M.E."/>
        </authorList>
    </citation>
    <scope>NUCLEOTIDE SEQUENCE</scope>
</reference>
<proteinExistence type="predicted"/>
<feature type="compositionally biased region" description="Basic and acidic residues" evidence="1">
    <location>
        <begin position="103"/>
        <end position="121"/>
    </location>
</feature>
<sequence>MGKIQQLWRCPECNFETNYRGSCKDCSDKETNMWVQRERINADGSVYEKKLVSSTKGIDPEQMRAAFKANRAKQKKTRKQIAADKERQEAELEALKAAQAEQKAAEGSDHVHGPDCDHSSPDEIVFGVSEEE</sequence>
<protein>
    <submittedName>
        <fullName evidence="2">Uncharacterized protein</fullName>
    </submittedName>
</protein>